<name>A0A831XME7_GEOME</name>
<proteinExistence type="predicted"/>
<keyword evidence="5 6" id="KW-0472">Membrane</keyword>
<dbReference type="EMBL" id="DSOV01000043">
    <property type="protein sequence ID" value="HEN42688.1"/>
    <property type="molecule type" value="Genomic_DNA"/>
</dbReference>
<feature type="transmembrane region" description="Helical" evidence="6">
    <location>
        <begin position="337"/>
        <end position="357"/>
    </location>
</feature>
<keyword evidence="4 6" id="KW-1133">Transmembrane helix</keyword>
<feature type="transmembrane region" description="Helical" evidence="6">
    <location>
        <begin position="277"/>
        <end position="295"/>
    </location>
</feature>
<feature type="transmembrane region" description="Helical" evidence="6">
    <location>
        <begin position="92"/>
        <end position="116"/>
    </location>
</feature>
<evidence type="ECO:0000313" key="7">
    <source>
        <dbReference type="EMBL" id="HEN42688.1"/>
    </source>
</evidence>
<organism evidence="7">
    <name type="scientific">Geobacter metallireducens</name>
    <dbReference type="NCBI Taxonomy" id="28232"/>
    <lineage>
        <taxon>Bacteria</taxon>
        <taxon>Pseudomonadati</taxon>
        <taxon>Thermodesulfobacteriota</taxon>
        <taxon>Desulfuromonadia</taxon>
        <taxon>Geobacterales</taxon>
        <taxon>Geobacteraceae</taxon>
        <taxon>Geobacter</taxon>
    </lineage>
</organism>
<keyword evidence="3 6" id="KW-0812">Transmembrane</keyword>
<feature type="transmembrane region" description="Helical" evidence="6">
    <location>
        <begin position="302"/>
        <end position="325"/>
    </location>
</feature>
<dbReference type="GO" id="GO:0015920">
    <property type="term" value="P:lipopolysaccharide transport"/>
    <property type="evidence" value="ECO:0007669"/>
    <property type="project" value="TreeGrafter"/>
</dbReference>
<evidence type="ECO:0000256" key="6">
    <source>
        <dbReference type="SAM" id="Phobius"/>
    </source>
</evidence>
<reference evidence="7" key="1">
    <citation type="journal article" date="2020" name="mSystems">
        <title>Genome- and Community-Level Interaction Insights into Carbon Utilization and Element Cycling Functions of Hydrothermarchaeota in Hydrothermal Sediment.</title>
        <authorList>
            <person name="Zhou Z."/>
            <person name="Liu Y."/>
            <person name="Xu W."/>
            <person name="Pan J."/>
            <person name="Luo Z.H."/>
            <person name="Li M."/>
        </authorList>
    </citation>
    <scope>NUCLEOTIDE SEQUENCE [LARGE SCALE GENOMIC DNA]</scope>
    <source>
        <strain evidence="7">SpSt-349</strain>
    </source>
</reference>
<dbReference type="InterPro" id="IPR030923">
    <property type="entry name" value="LptG"/>
</dbReference>
<dbReference type="PANTHER" id="PTHR33529">
    <property type="entry name" value="SLR0882 PROTEIN-RELATED"/>
    <property type="match status" value="1"/>
</dbReference>
<feature type="transmembrane region" description="Helical" evidence="6">
    <location>
        <begin position="12"/>
        <end position="30"/>
    </location>
</feature>
<feature type="transmembrane region" description="Helical" evidence="6">
    <location>
        <begin position="60"/>
        <end position="80"/>
    </location>
</feature>
<gene>
    <name evidence="7" type="primary">lptG</name>
    <name evidence="7" type="ORF">ENQ87_09985</name>
</gene>
<evidence type="ECO:0000256" key="3">
    <source>
        <dbReference type="ARBA" id="ARBA00022692"/>
    </source>
</evidence>
<dbReference type="PANTHER" id="PTHR33529:SF6">
    <property type="entry name" value="YJGP_YJGQ FAMILY PERMEASE"/>
    <property type="match status" value="1"/>
</dbReference>
<sequence>MTILTRYIAATYLRVFGLCLASFIAIYLVIDFLEKIGRFLRTDPQWLHIIQFFLYKIPEIVTQVTPLAVLMATLLALGILSRNSEIIAMRSCGVSLGNISAPILAIACAASLFVIVSNELILPETYRQMRHIEQVLIRKKSANTFFRQNNIWHKDNNAILMARAFDPTRQTLRGVTLWYFSGGMTPTRRIDAEQGSWDGRQWTLWKVAVRELQEGGVAATSQVGSMPVSLNLQIEDLKVVDKYADNMGFFKLRDYIRKLKKGGYETTRYEAQMHSKISLPFASLIMAFLGIPFALRSGRSSGVALGIGASIGFGFAYFIINAILISFGQTGVLPPLVSAWAANVIFALSGIWLAMTINR</sequence>
<dbReference type="Pfam" id="PF03739">
    <property type="entry name" value="LptF_LptG"/>
    <property type="match status" value="1"/>
</dbReference>
<comment type="caution">
    <text evidence="7">The sequence shown here is derived from an EMBL/GenBank/DDBJ whole genome shotgun (WGS) entry which is preliminary data.</text>
</comment>
<dbReference type="GO" id="GO:0055085">
    <property type="term" value="P:transmembrane transport"/>
    <property type="evidence" value="ECO:0007669"/>
    <property type="project" value="InterPro"/>
</dbReference>
<evidence type="ECO:0000256" key="4">
    <source>
        <dbReference type="ARBA" id="ARBA00022989"/>
    </source>
</evidence>
<evidence type="ECO:0000256" key="1">
    <source>
        <dbReference type="ARBA" id="ARBA00004651"/>
    </source>
</evidence>
<keyword evidence="2" id="KW-1003">Cell membrane</keyword>
<dbReference type="NCBIfam" id="TIGR04408">
    <property type="entry name" value="LptG_lptG"/>
    <property type="match status" value="1"/>
</dbReference>
<protein>
    <submittedName>
        <fullName evidence="7">LPS export ABC transporter permease LptG</fullName>
    </submittedName>
</protein>
<dbReference type="GO" id="GO:0043190">
    <property type="term" value="C:ATP-binding cassette (ABC) transporter complex"/>
    <property type="evidence" value="ECO:0007669"/>
    <property type="project" value="InterPro"/>
</dbReference>
<evidence type="ECO:0000256" key="2">
    <source>
        <dbReference type="ARBA" id="ARBA00022475"/>
    </source>
</evidence>
<accession>A0A831XME7</accession>
<dbReference type="AlphaFoldDB" id="A0A831XME7"/>
<comment type="subcellular location">
    <subcellularLocation>
        <location evidence="1">Cell membrane</location>
        <topology evidence="1">Multi-pass membrane protein</topology>
    </subcellularLocation>
</comment>
<evidence type="ECO:0000256" key="5">
    <source>
        <dbReference type="ARBA" id="ARBA00023136"/>
    </source>
</evidence>
<dbReference type="InterPro" id="IPR005495">
    <property type="entry name" value="LptG/LptF_permease"/>
</dbReference>